<evidence type="ECO:0000313" key="4">
    <source>
        <dbReference type="Proteomes" id="UP001519288"/>
    </source>
</evidence>
<keyword evidence="1" id="KW-0732">Signal</keyword>
<dbReference type="Pfam" id="PF13115">
    <property type="entry name" value="YtkA"/>
    <property type="match status" value="1"/>
</dbReference>
<feature type="chain" id="PRO_5046071439" evidence="1">
    <location>
        <begin position="26"/>
        <end position="131"/>
    </location>
</feature>
<sequence length="131" mass="14221">MISMQRVAGLLTISALLLSGCNSSSNDMNHDMMSPLNVNLTVTPDVPTVNNKIRFEANVMQDGKAVDQAKEVAFEIWKDGSDQHSKTPVKSAGAGIYVLEKTFNEPGTYHVISHVTANSMHAMPSADFQVK</sequence>
<accession>A0ABS4JF78</accession>
<evidence type="ECO:0000313" key="3">
    <source>
        <dbReference type="EMBL" id="MBP1999786.1"/>
    </source>
</evidence>
<dbReference type="EMBL" id="JAGGLD010000001">
    <property type="protein sequence ID" value="MBP1999786.1"/>
    <property type="molecule type" value="Genomic_DNA"/>
</dbReference>
<feature type="signal peptide" evidence="1">
    <location>
        <begin position="1"/>
        <end position="25"/>
    </location>
</feature>
<comment type="caution">
    <text evidence="3">The sequence shown here is derived from an EMBL/GenBank/DDBJ whole genome shotgun (WGS) entry which is preliminary data.</text>
</comment>
<gene>
    <name evidence="3" type="ORF">J2Z69_000805</name>
</gene>
<evidence type="ECO:0000256" key="1">
    <source>
        <dbReference type="SAM" id="SignalP"/>
    </source>
</evidence>
<protein>
    <submittedName>
        <fullName evidence="3">Starvation-inducible outer membrane lipoprotein</fullName>
    </submittedName>
</protein>
<reference evidence="3 4" key="1">
    <citation type="submission" date="2021-03" db="EMBL/GenBank/DDBJ databases">
        <title>Genomic Encyclopedia of Type Strains, Phase IV (KMG-IV): sequencing the most valuable type-strain genomes for metagenomic binning, comparative biology and taxonomic classification.</title>
        <authorList>
            <person name="Goeker M."/>
        </authorList>
    </citation>
    <scope>NUCLEOTIDE SEQUENCE [LARGE SCALE GENOMIC DNA]</scope>
    <source>
        <strain evidence="3 4">DSM 26806</strain>
    </source>
</reference>
<dbReference type="Proteomes" id="UP001519288">
    <property type="component" value="Unassembled WGS sequence"/>
</dbReference>
<keyword evidence="4" id="KW-1185">Reference proteome</keyword>
<dbReference type="PROSITE" id="PS51257">
    <property type="entry name" value="PROKAR_LIPOPROTEIN"/>
    <property type="match status" value="1"/>
</dbReference>
<dbReference type="InterPro" id="IPR032693">
    <property type="entry name" value="YtkA-like_dom"/>
</dbReference>
<name>A0ABS4JF78_9BACL</name>
<organism evidence="3 4">
    <name type="scientific">Paenibacillus shirakamiensis</name>
    <dbReference type="NCBI Taxonomy" id="1265935"/>
    <lineage>
        <taxon>Bacteria</taxon>
        <taxon>Bacillati</taxon>
        <taxon>Bacillota</taxon>
        <taxon>Bacilli</taxon>
        <taxon>Bacillales</taxon>
        <taxon>Paenibacillaceae</taxon>
        <taxon>Paenibacillus</taxon>
    </lineage>
</organism>
<evidence type="ECO:0000259" key="2">
    <source>
        <dbReference type="Pfam" id="PF13115"/>
    </source>
</evidence>
<proteinExistence type="predicted"/>
<feature type="domain" description="YtkA-like" evidence="2">
    <location>
        <begin position="35"/>
        <end position="114"/>
    </location>
</feature>
<keyword evidence="3" id="KW-0449">Lipoprotein</keyword>